<comment type="caution">
    <text evidence="1">The sequence shown here is derived from an EMBL/GenBank/DDBJ whole genome shotgun (WGS) entry which is preliminary data.</text>
</comment>
<evidence type="ECO:0000313" key="1">
    <source>
        <dbReference type="EMBL" id="KAH3741022.1"/>
    </source>
</evidence>
<reference evidence="1" key="2">
    <citation type="submission" date="2020-11" db="EMBL/GenBank/DDBJ databases">
        <authorList>
            <person name="McCartney M.A."/>
            <person name="Auch B."/>
            <person name="Kono T."/>
            <person name="Mallez S."/>
            <person name="Becker A."/>
            <person name="Gohl D.M."/>
            <person name="Silverstein K.A.T."/>
            <person name="Koren S."/>
            <person name="Bechman K.B."/>
            <person name="Herman A."/>
            <person name="Abrahante J.E."/>
            <person name="Garbe J."/>
        </authorList>
    </citation>
    <scope>NUCLEOTIDE SEQUENCE</scope>
    <source>
        <strain evidence="1">Duluth1</strain>
        <tissue evidence="1">Whole animal</tissue>
    </source>
</reference>
<proteinExistence type="predicted"/>
<protein>
    <submittedName>
        <fullName evidence="1">Uncharacterized protein</fullName>
    </submittedName>
</protein>
<organism evidence="1 2">
    <name type="scientific">Dreissena polymorpha</name>
    <name type="common">Zebra mussel</name>
    <name type="synonym">Mytilus polymorpha</name>
    <dbReference type="NCBI Taxonomy" id="45954"/>
    <lineage>
        <taxon>Eukaryota</taxon>
        <taxon>Metazoa</taxon>
        <taxon>Spiralia</taxon>
        <taxon>Lophotrochozoa</taxon>
        <taxon>Mollusca</taxon>
        <taxon>Bivalvia</taxon>
        <taxon>Autobranchia</taxon>
        <taxon>Heteroconchia</taxon>
        <taxon>Euheterodonta</taxon>
        <taxon>Imparidentia</taxon>
        <taxon>Neoheterodontei</taxon>
        <taxon>Myida</taxon>
        <taxon>Dreissenoidea</taxon>
        <taxon>Dreissenidae</taxon>
        <taxon>Dreissena</taxon>
    </lineage>
</organism>
<reference evidence="1" key="1">
    <citation type="journal article" date="2019" name="bioRxiv">
        <title>The Genome of the Zebra Mussel, Dreissena polymorpha: A Resource for Invasive Species Research.</title>
        <authorList>
            <person name="McCartney M.A."/>
            <person name="Auch B."/>
            <person name="Kono T."/>
            <person name="Mallez S."/>
            <person name="Zhang Y."/>
            <person name="Obille A."/>
            <person name="Becker A."/>
            <person name="Abrahante J.E."/>
            <person name="Garbe J."/>
            <person name="Badalamenti J.P."/>
            <person name="Herman A."/>
            <person name="Mangelson H."/>
            <person name="Liachko I."/>
            <person name="Sullivan S."/>
            <person name="Sone E.D."/>
            <person name="Koren S."/>
            <person name="Silverstein K.A.T."/>
            <person name="Beckman K.B."/>
            <person name="Gohl D.M."/>
        </authorList>
    </citation>
    <scope>NUCLEOTIDE SEQUENCE</scope>
    <source>
        <strain evidence="1">Duluth1</strain>
        <tissue evidence="1">Whole animal</tissue>
    </source>
</reference>
<dbReference type="Proteomes" id="UP000828390">
    <property type="component" value="Unassembled WGS sequence"/>
</dbReference>
<sequence length="90" mass="10222">MKVGLCLYIHEKIQSQISLEYTAVKIASDNAFDPYLLFHRFLVVSKYGDTSLAVVLSYDLSSHPAAFFEAKNILCTADKPQMLRQFESML</sequence>
<name>A0A9D4I259_DREPO</name>
<keyword evidence="2" id="KW-1185">Reference proteome</keyword>
<gene>
    <name evidence="1" type="ORF">DPMN_047740</name>
</gene>
<evidence type="ECO:0000313" key="2">
    <source>
        <dbReference type="Proteomes" id="UP000828390"/>
    </source>
</evidence>
<dbReference type="AlphaFoldDB" id="A0A9D4I259"/>
<accession>A0A9D4I259</accession>
<dbReference type="EMBL" id="JAIWYP010000011">
    <property type="protein sequence ID" value="KAH3741022.1"/>
    <property type="molecule type" value="Genomic_DNA"/>
</dbReference>